<dbReference type="InterPro" id="IPR007110">
    <property type="entry name" value="Ig-like_dom"/>
</dbReference>
<feature type="signal peptide" evidence="3">
    <location>
        <begin position="1"/>
        <end position="19"/>
    </location>
</feature>
<dbReference type="PROSITE" id="PS50835">
    <property type="entry name" value="IG_LIKE"/>
    <property type="match status" value="1"/>
</dbReference>
<keyword evidence="3" id="KW-0732">Signal</keyword>
<evidence type="ECO:0000256" key="3">
    <source>
        <dbReference type="SAM" id="SignalP"/>
    </source>
</evidence>
<dbReference type="KEGG" id="bman:114239340"/>
<name>A0A6J2J7B0_BOMMA</name>
<gene>
    <name evidence="6" type="primary">LOC114239340</name>
</gene>
<feature type="compositionally biased region" description="Acidic residues" evidence="1">
    <location>
        <begin position="124"/>
        <end position="139"/>
    </location>
</feature>
<keyword evidence="2" id="KW-0472">Membrane</keyword>
<organism evidence="5 6">
    <name type="scientific">Bombyx mandarina</name>
    <name type="common">Wild silk moth</name>
    <name type="synonym">Wild silkworm</name>
    <dbReference type="NCBI Taxonomy" id="7092"/>
    <lineage>
        <taxon>Eukaryota</taxon>
        <taxon>Metazoa</taxon>
        <taxon>Ecdysozoa</taxon>
        <taxon>Arthropoda</taxon>
        <taxon>Hexapoda</taxon>
        <taxon>Insecta</taxon>
        <taxon>Pterygota</taxon>
        <taxon>Neoptera</taxon>
        <taxon>Endopterygota</taxon>
        <taxon>Lepidoptera</taxon>
        <taxon>Glossata</taxon>
        <taxon>Ditrysia</taxon>
        <taxon>Bombycoidea</taxon>
        <taxon>Bombycidae</taxon>
        <taxon>Bombycinae</taxon>
        <taxon>Bombyx</taxon>
    </lineage>
</organism>
<dbReference type="AlphaFoldDB" id="A0A6J2J7B0"/>
<evidence type="ECO:0000313" key="5">
    <source>
        <dbReference type="Proteomes" id="UP000504629"/>
    </source>
</evidence>
<feature type="chain" id="PRO_5026825008" evidence="3">
    <location>
        <begin position="20"/>
        <end position="1143"/>
    </location>
</feature>
<feature type="domain" description="Ig-like" evidence="4">
    <location>
        <begin position="882"/>
        <end position="978"/>
    </location>
</feature>
<evidence type="ECO:0000256" key="1">
    <source>
        <dbReference type="SAM" id="MobiDB-lite"/>
    </source>
</evidence>
<proteinExistence type="predicted"/>
<keyword evidence="5" id="KW-1185">Reference proteome</keyword>
<accession>A0A6J2J7B0</accession>
<dbReference type="RefSeq" id="XP_028025296.1">
    <property type="nucleotide sequence ID" value="XM_028169495.1"/>
</dbReference>
<evidence type="ECO:0000259" key="4">
    <source>
        <dbReference type="PROSITE" id="PS50835"/>
    </source>
</evidence>
<dbReference type="Proteomes" id="UP000504629">
    <property type="component" value="Unplaced"/>
</dbReference>
<reference evidence="6" key="1">
    <citation type="submission" date="2025-08" db="UniProtKB">
        <authorList>
            <consortium name="RefSeq"/>
        </authorList>
    </citation>
    <scope>IDENTIFICATION</scope>
    <source>
        <tissue evidence="6">Silk gland</tissue>
    </source>
</reference>
<protein>
    <submittedName>
        <fullName evidence="6">Uncharacterized protein LOC114239340</fullName>
    </submittedName>
</protein>
<feature type="region of interest" description="Disordered" evidence="1">
    <location>
        <begin position="118"/>
        <end position="155"/>
    </location>
</feature>
<evidence type="ECO:0000256" key="2">
    <source>
        <dbReference type="SAM" id="Phobius"/>
    </source>
</evidence>
<keyword evidence="2" id="KW-1133">Transmembrane helix</keyword>
<keyword evidence="2" id="KW-0812">Transmembrane</keyword>
<dbReference type="GeneID" id="114239340"/>
<feature type="transmembrane region" description="Helical" evidence="2">
    <location>
        <begin position="1088"/>
        <end position="1110"/>
    </location>
</feature>
<dbReference type="OrthoDB" id="7467099at2759"/>
<evidence type="ECO:0000313" key="6">
    <source>
        <dbReference type="RefSeq" id="XP_028025296.1"/>
    </source>
</evidence>
<feature type="compositionally biased region" description="Basic and acidic residues" evidence="1">
    <location>
        <begin position="140"/>
        <end position="149"/>
    </location>
</feature>
<sequence>MRLSHWMALAVLFGGTVTGDIVNELPPEEFDVKIGETVAVSIASNDGFTNTECLIQTPDGGPHSLQELDFIDVITEAGVDCSIKIKVTEEIEGAWTLISRATSFGSPVKRTLPFTINIVPGEHDESDDEKTESEEEEEKEKESEEKKETDEDDGKTTWLTEIRRFTRTEQIVDVSLPNIGYDEICTVITPDRKTITAAEIEIPGVKVQSKSVFVSCRISIGPLKSNLLGKWTLCGRRDDAEERRCQVVTIEWNSENAPHALWDSRTQPLFKHPVNLNGILTPVVIGSGSLLTCHIVTPNGEDLVVLPETKYPGIVRAESSTTGCSIAIGPITQDMLGQWELYGMFRSVLGLNEVRLPMNFELYDTDNPYNQAYNLTVLDAKRHVINLGSTISVEVSGHGTMDSCEFVAPSGQAYQSTGKNNFEGVQFVNVDGIIACRISIGPITEVMLGKWQIVGKFNDGNIFNERQLPFEVIREDPANPIDDVDRIVTTIDDRKYDTEIGATHEIIINRGDFIKSELCQIRTPSGRQYTLMDGFNLQGIEIIEDTNVECGIRMTVLSEDMIGEWVLISKVTMLSDPMERKLVFKIHIEERVEPNSASITITEGNDLYLRLKNPVDKQDTCKLIAPNSRAFEIDEPNARLCGFLARAVSDQDSGEWEIQYGDTILYRAVINVNVVERSTIQVQDLTIIEGSKLITEIGPDDLVFCKLEDPLGVTVYEGFGRCVIRVDRATRNHNGKWKMSIGLQGRILLEELTFTVHVRSAGSRQVQTSVRRERPSVVISCSLTSNVEVRACKFRDPRGKILIASRGVGEDRYAYHGSEVTYKSDLSSHECGIRLTNPSEEDLGLWRCGMETETETHYGFLPVICPWLLDTSEIQDKVVTEPILSADTSYVSSPEGQAVVMSCSVSATIQYCYFRAQNGTVFSVTPGATSTYTEYVGNGFAAGECGVRFDGLLTTDGGRWSCHVGLLDSEQEQRAEITLHIFEQMRVRHYIHPRGLMVEADIETPEELEYCRFVRIDGLGFTSENVPSGYQSLSNLQEGLCALLMRDQTTLNLHPWTVAAKVHGQTEITRTSTQNLLWTLSQRTATVYSIYLFTVVMFILLATVLVGVSLGPKKNRKWTYDRVSRLSTNIRNSFRKQKPVGGV</sequence>